<dbReference type="InterPro" id="IPR024654">
    <property type="entry name" value="Calcineurin-like_PHP_lpxH"/>
</dbReference>
<accession>A0A7W6NJR3</accession>
<evidence type="ECO:0000313" key="3">
    <source>
        <dbReference type="EMBL" id="MBB4063759.1"/>
    </source>
</evidence>
<protein>
    <submittedName>
        <fullName evidence="3">Diadenosine tetraphosphatase ApaH/serine/threonine PP2A family protein phosphatase</fullName>
    </submittedName>
</protein>
<name>A0A7W6NJR3_9HYPH</name>
<dbReference type="Gene3D" id="3.60.21.10">
    <property type="match status" value="1"/>
</dbReference>
<dbReference type="CDD" id="cd00838">
    <property type="entry name" value="MPP_superfamily"/>
    <property type="match status" value="1"/>
</dbReference>
<proteinExistence type="inferred from homology"/>
<evidence type="ECO:0000313" key="4">
    <source>
        <dbReference type="Proteomes" id="UP000528286"/>
    </source>
</evidence>
<dbReference type="PANTHER" id="PTHR42850:SF2">
    <property type="entry name" value="BLL5683 PROTEIN"/>
    <property type="match status" value="1"/>
</dbReference>
<dbReference type="Pfam" id="PF12850">
    <property type="entry name" value="Metallophos_2"/>
    <property type="match status" value="1"/>
</dbReference>
<dbReference type="AlphaFoldDB" id="A0A7W6NJR3"/>
<organism evidence="3 4">
    <name type="scientific">Gellertiella hungarica</name>
    <dbReference type="NCBI Taxonomy" id="1572859"/>
    <lineage>
        <taxon>Bacteria</taxon>
        <taxon>Pseudomonadati</taxon>
        <taxon>Pseudomonadota</taxon>
        <taxon>Alphaproteobacteria</taxon>
        <taxon>Hyphomicrobiales</taxon>
        <taxon>Rhizobiaceae</taxon>
        <taxon>Gellertiella</taxon>
    </lineage>
</organism>
<sequence>MRIAFLSDIHANREAFEACLAATRDVDRIVILGDIVGYGADPGWCTDKAREIEASGGVVIRGNHDQAAVAGGADMNPTARIAIEWTRAMLSAEQKAYLATLPLSVTDEDRLYVHAEGSDPARWMYVTDVEDAGAHFSGTSARISFCGHIHLPSLYCLPQIGKVTKFVPNSDTPIPLLSQRRWLAVMGAVGQPRDGNPAAAYAVLDTVRREIRYRRAPYDVEKAQEKIRAAGLPESLASRLARGH</sequence>
<evidence type="ECO:0000259" key="2">
    <source>
        <dbReference type="Pfam" id="PF12850"/>
    </source>
</evidence>
<comment type="caution">
    <text evidence="3">The sequence shown here is derived from an EMBL/GenBank/DDBJ whole genome shotgun (WGS) entry which is preliminary data.</text>
</comment>
<gene>
    <name evidence="3" type="ORF">GGR23_000936</name>
</gene>
<dbReference type="PANTHER" id="PTHR42850">
    <property type="entry name" value="METALLOPHOSPHOESTERASE"/>
    <property type="match status" value="1"/>
</dbReference>
<dbReference type="SUPFAM" id="SSF56300">
    <property type="entry name" value="Metallo-dependent phosphatases"/>
    <property type="match status" value="1"/>
</dbReference>
<evidence type="ECO:0000256" key="1">
    <source>
        <dbReference type="ARBA" id="ARBA00008950"/>
    </source>
</evidence>
<dbReference type="PIRSF" id="PIRSF000883">
    <property type="entry name" value="Pesterase_MJ0912"/>
    <property type="match status" value="1"/>
</dbReference>
<dbReference type="RefSeq" id="WP_183364967.1">
    <property type="nucleotide sequence ID" value="NZ_JACIEZ010000002.1"/>
</dbReference>
<reference evidence="3 4" key="1">
    <citation type="submission" date="2020-08" db="EMBL/GenBank/DDBJ databases">
        <title>Genomic Encyclopedia of Type Strains, Phase IV (KMG-IV): sequencing the most valuable type-strain genomes for metagenomic binning, comparative biology and taxonomic classification.</title>
        <authorList>
            <person name="Goeker M."/>
        </authorList>
    </citation>
    <scope>NUCLEOTIDE SEQUENCE [LARGE SCALE GENOMIC DNA]</scope>
    <source>
        <strain evidence="3 4">DSM 29853</strain>
    </source>
</reference>
<dbReference type="InterPro" id="IPR011152">
    <property type="entry name" value="Pesterase_MJ0912"/>
</dbReference>
<keyword evidence="4" id="KW-1185">Reference proteome</keyword>
<comment type="similarity">
    <text evidence="1">Belongs to the metallophosphoesterase superfamily. YfcE family.</text>
</comment>
<feature type="domain" description="Calcineurin-like phosphoesterase" evidence="2">
    <location>
        <begin position="1"/>
        <end position="206"/>
    </location>
</feature>
<dbReference type="Proteomes" id="UP000528286">
    <property type="component" value="Unassembled WGS sequence"/>
</dbReference>
<dbReference type="EMBL" id="JACIEZ010000002">
    <property type="protein sequence ID" value="MBB4063759.1"/>
    <property type="molecule type" value="Genomic_DNA"/>
</dbReference>
<dbReference type="InterPro" id="IPR050126">
    <property type="entry name" value="Ap4A_hydrolase"/>
</dbReference>
<dbReference type="GO" id="GO:0005737">
    <property type="term" value="C:cytoplasm"/>
    <property type="evidence" value="ECO:0007669"/>
    <property type="project" value="TreeGrafter"/>
</dbReference>
<dbReference type="InterPro" id="IPR029052">
    <property type="entry name" value="Metallo-depent_PP-like"/>
</dbReference>
<dbReference type="GO" id="GO:0016791">
    <property type="term" value="F:phosphatase activity"/>
    <property type="evidence" value="ECO:0007669"/>
    <property type="project" value="TreeGrafter"/>
</dbReference>